<dbReference type="Gene3D" id="3.90.320.10">
    <property type="match status" value="1"/>
</dbReference>
<name>A0ABW9AEV5_9BURK</name>
<comment type="caution">
    <text evidence="3">The sequence shown here is derived from an EMBL/GenBank/DDBJ whole genome shotgun (WGS) entry which is preliminary data.</text>
</comment>
<sequence>MPLATILIPPSADFWPQAVRVLLQDDHPLGQALRGSGAVCDFSSVQLVVPAFSHAQNFKAALTAQLQRPYLAPRINTMSGWLAMLPPSALADAAPPESERLMQLYAQLRQHGWLKKMFSARRNADLLPLAQTLLSLSDELTQAQLPAIRANAGATDAADQLWQQALAQLLDELTPSAHGMLSDEAQLVWQVWKGQLDARDQLAQRFGRMLELAAQAEMPLLWISPTEPEPLDRAFLEAYAERQPVYALSIDWRHQSVTPMYPLYAGAWQELVQQPDESDIEMPDEDGDAADALPPPDSLSFEELAAAPQKTALTAAEQAALRATPLPLLCPAADLEQVAVQSAQIVLRWLQQGRSEIAIVAQDRVTARRLRALLERAQVAVADETGWKLSTTRAAAALAAWNDVVAARGETGALLDLLKSPFFLPARAGKDDLVMQIEWRLRRKNIAGEWQALLSGFEKTSAEYECIHQIVQQAAKFSGRKTLVAWCKTEGDMFDAFDMRSALSADGAGLQSLLLLDEIAAEQMGSNLEDEFSFAEWRALLNLRLDATSYMPPISDRRVVMLPLNGARLRSFDAVLVIGADAAHLPSPPQETLFFSNAVRRELGLATRASRQRQQLRDLTELLCVNKEVVLSWQTHQNGEPNPVSPWIERLQLRLAQYGLPELKVLNLPAPERKLAWQPSAMPAPSAGVLLPARLSASAYGSFIACPYQFFASRMLRVAVLDELSDMPEKRDYGSWLHEILTRYHERNRDEKLSPAQRGPALAEISAEVFERALAQHPAALGYYARWQKVMPAYLVWANQREADGWHFAFGEEAMTHTLAWQDGAIELYGRLDRVDRNDAGEQALLDYKTRTVQSLRLKVKDEDDHQLAFYGLLADQRMTHAHYVALELAQDKTGDAAAPDFPQRQVVLKQQIGVTMEAVAHDAPLPANGIESICQYCDMRGLCRKGAWL</sequence>
<dbReference type="EMBL" id="JAQQFM010000008">
    <property type="protein sequence ID" value="MFL9926435.1"/>
    <property type="molecule type" value="Genomic_DNA"/>
</dbReference>
<evidence type="ECO:0000256" key="1">
    <source>
        <dbReference type="SAM" id="MobiDB-lite"/>
    </source>
</evidence>
<feature type="region of interest" description="Disordered" evidence="1">
    <location>
        <begin position="277"/>
        <end position="297"/>
    </location>
</feature>
<feature type="domain" description="PD-(D/E)XK endonuclease-like" evidence="2">
    <location>
        <begin position="694"/>
        <end position="945"/>
    </location>
</feature>
<evidence type="ECO:0000259" key="2">
    <source>
        <dbReference type="Pfam" id="PF12705"/>
    </source>
</evidence>
<dbReference type="Pfam" id="PF12705">
    <property type="entry name" value="PDDEXK_1"/>
    <property type="match status" value="1"/>
</dbReference>
<reference evidence="3 4" key="1">
    <citation type="journal article" date="2024" name="Chem. Sci.">
        <title>Discovery of megapolipeptins by genome mining of a Burkholderiales bacteria collection.</title>
        <authorList>
            <person name="Paulo B.S."/>
            <person name="Recchia M.J.J."/>
            <person name="Lee S."/>
            <person name="Fergusson C.H."/>
            <person name="Romanowski S.B."/>
            <person name="Hernandez A."/>
            <person name="Krull N."/>
            <person name="Liu D.Y."/>
            <person name="Cavanagh H."/>
            <person name="Bos A."/>
            <person name="Gray C.A."/>
            <person name="Murphy B.T."/>
            <person name="Linington R.G."/>
            <person name="Eustaquio A.S."/>
        </authorList>
    </citation>
    <scope>NUCLEOTIDE SEQUENCE [LARGE SCALE GENOMIC DNA]</scope>
    <source>
        <strain evidence="3 4">RL21-008-BIB-A</strain>
    </source>
</reference>
<dbReference type="SUPFAM" id="SSF52540">
    <property type="entry name" value="P-loop containing nucleoside triphosphate hydrolases"/>
    <property type="match status" value="1"/>
</dbReference>
<gene>
    <name evidence="3" type="ORF">PQR62_19320</name>
</gene>
<dbReference type="RefSeq" id="WP_408159636.1">
    <property type="nucleotide sequence ID" value="NZ_JAQQFM010000008.1"/>
</dbReference>
<protein>
    <submittedName>
        <fullName evidence="3">PD-(D/E)XK nuclease family protein</fullName>
    </submittedName>
</protein>
<dbReference type="InterPro" id="IPR027417">
    <property type="entry name" value="P-loop_NTPase"/>
</dbReference>
<keyword evidence="4" id="KW-1185">Reference proteome</keyword>
<evidence type="ECO:0000313" key="4">
    <source>
        <dbReference type="Proteomes" id="UP001629246"/>
    </source>
</evidence>
<feature type="compositionally biased region" description="Acidic residues" evidence="1">
    <location>
        <begin position="277"/>
        <end position="289"/>
    </location>
</feature>
<organism evidence="3 4">
    <name type="scientific">Herbaspirillum lusitanum</name>
    <dbReference type="NCBI Taxonomy" id="213312"/>
    <lineage>
        <taxon>Bacteria</taxon>
        <taxon>Pseudomonadati</taxon>
        <taxon>Pseudomonadota</taxon>
        <taxon>Betaproteobacteria</taxon>
        <taxon>Burkholderiales</taxon>
        <taxon>Oxalobacteraceae</taxon>
        <taxon>Herbaspirillum</taxon>
    </lineage>
</organism>
<evidence type="ECO:0000313" key="3">
    <source>
        <dbReference type="EMBL" id="MFL9926435.1"/>
    </source>
</evidence>
<proteinExistence type="predicted"/>
<dbReference type="InterPro" id="IPR011604">
    <property type="entry name" value="PDDEXK-like_dom_sf"/>
</dbReference>
<accession>A0ABW9AEV5</accession>
<dbReference type="InterPro" id="IPR038726">
    <property type="entry name" value="PDDEXK_AddAB-type"/>
</dbReference>
<dbReference type="Proteomes" id="UP001629246">
    <property type="component" value="Unassembled WGS sequence"/>
</dbReference>